<gene>
    <name evidence="1" type="ORF">SVUK_LOCUS4207</name>
</gene>
<dbReference type="AlphaFoldDB" id="A0A3P7IQB9"/>
<dbReference type="OrthoDB" id="5875639at2759"/>
<accession>A0A3P7IQB9</accession>
<dbReference type="Proteomes" id="UP000270094">
    <property type="component" value="Unassembled WGS sequence"/>
</dbReference>
<name>A0A3P7IQB9_STRVU</name>
<reference evidence="1 2" key="1">
    <citation type="submission" date="2018-11" db="EMBL/GenBank/DDBJ databases">
        <authorList>
            <consortium name="Pathogen Informatics"/>
        </authorList>
    </citation>
    <scope>NUCLEOTIDE SEQUENCE [LARGE SCALE GENOMIC DNA]</scope>
</reference>
<protein>
    <submittedName>
        <fullName evidence="1">Uncharacterized protein</fullName>
    </submittedName>
</protein>
<sequence>MATVPSSSRRPNFTKPGLRWQFEFNSETSSIITPVAEAPEEFDTRSQLLKAIHSQQNELLSVADSNPDVWEFYDQHNKAESMQASNLILAAFLRKKKKKEEKKPVRVLMWKSKFQPYTPMRQQPFRRGSGLGPRFSIRPAILYRLVRTPAKECSRQLIQATSLLFLPSSTGEATNLLCVSTVAASNICGTSAPSTKGQVSSELVLFMTIVNFGFLLILPSL</sequence>
<proteinExistence type="predicted"/>
<evidence type="ECO:0000313" key="2">
    <source>
        <dbReference type="Proteomes" id="UP000270094"/>
    </source>
</evidence>
<evidence type="ECO:0000313" key="1">
    <source>
        <dbReference type="EMBL" id="VDM69209.1"/>
    </source>
</evidence>
<organism evidence="1 2">
    <name type="scientific">Strongylus vulgaris</name>
    <name type="common">Blood worm</name>
    <dbReference type="NCBI Taxonomy" id="40348"/>
    <lineage>
        <taxon>Eukaryota</taxon>
        <taxon>Metazoa</taxon>
        <taxon>Ecdysozoa</taxon>
        <taxon>Nematoda</taxon>
        <taxon>Chromadorea</taxon>
        <taxon>Rhabditida</taxon>
        <taxon>Rhabditina</taxon>
        <taxon>Rhabditomorpha</taxon>
        <taxon>Strongyloidea</taxon>
        <taxon>Strongylidae</taxon>
        <taxon>Strongylus</taxon>
    </lineage>
</organism>
<keyword evidence="2" id="KW-1185">Reference proteome</keyword>
<dbReference type="EMBL" id="UYYB01011443">
    <property type="protein sequence ID" value="VDM69209.1"/>
    <property type="molecule type" value="Genomic_DNA"/>
</dbReference>